<feature type="chain" id="PRO_5011412620" evidence="2">
    <location>
        <begin position="25"/>
        <end position="873"/>
    </location>
</feature>
<feature type="transmembrane region" description="Helical" evidence="1">
    <location>
        <begin position="596"/>
        <end position="615"/>
    </location>
</feature>
<keyword evidence="1" id="KW-0472">Membrane</keyword>
<dbReference type="HOGENOM" id="CLU_010935_0_0_1"/>
<reference evidence="4" key="3">
    <citation type="submission" date="2021-02" db="UniProtKB">
        <authorList>
            <consortium name="EnsemblMetazoa"/>
        </authorList>
    </citation>
    <scope>IDENTIFICATION</scope>
    <source>
        <strain evidence="4">USDA</strain>
    </source>
</reference>
<keyword evidence="2" id="KW-0732">Signal</keyword>
<dbReference type="STRING" id="121224.E0VRW1"/>
<dbReference type="FunCoup" id="E0VRW1">
    <property type="interactions" value="73"/>
</dbReference>
<dbReference type="GeneID" id="8234000"/>
<proteinExistence type="predicted"/>
<evidence type="ECO:0000313" key="3">
    <source>
        <dbReference type="EMBL" id="EEB16117.1"/>
    </source>
</evidence>
<evidence type="ECO:0000256" key="1">
    <source>
        <dbReference type="SAM" id="Phobius"/>
    </source>
</evidence>
<sequence length="873" mass="100942">MSFSFFFFFLFPFFFFFLERYVNGTLRSEAVCTKCIPGTIPSHSLNQCLPCKRFFATGQPKCECDKGQINVEGYCVSNVLENSSGEKNIYGITYENGIKVESKFFKDNLIRDVTLCKMGNQTACQSVANMCVMLLYKEEEEEEVKSGPCTIFTEKNRISERKIIPWIYYSEGEASTILSRKKISTQFNLYPESVMNHLNLTGIIYYPDGRLKGVGKIFEHTLQLCPSLWKLKSSFRFASKYSKTCEIPVEQLLSKETEFIDVFLSYKEEDEELLYAIPILILNIKNEGTISNRVSDQMQWQLVRRFFLVDKISGVEQVEGQNQSLIPKVTRYAKSITLKVRLVGNDNSGKIYVPYLEIEYGEFTGEEVTRGNSVKHFFKIDYEIENSFSHTLEVYMGVFSGLAVVWSGIQTWSHTKRSGRVAIDFLTVLNLLIFTCGNLANVFFFIIFCACLNFFVFFKGQSVIHVLLPRENQETDMKLYIIFAFVLKVVEIGRLLYNQISIDVFFIDWERPRARNVVPRVGGQTETDEEQPISIWRTYFVANEWNEIQTKRKINVYIHLIITIFILKIIQLENWSSSSPELYIIKSSSLHDNNDFSFTCFFAVGNLVFLFIYILQRLYVGFFHERYIKDGIQQFVDVCSMANISVFILALENYGFYIHGRSAHGFADTNMENILCQLEREEENLVGYRGLLPGSEQQTFEMTVPTQLRAYYRKALAPLKNMSKAVKRLPASNSTERSKIKNETVDRSVEAYKNMNRFLSAYLEHALKDLDYEVREKLFTEYLLGIEFGDSGEKGIFYSDNGHSFDSILFYGNEFSLLTFDVILFSFILVLFQDYLTASIVTGFFSHLLVVVRDLGGRKNLAKKTLIDERFLI</sequence>
<feature type="transmembrane region" description="Helical" evidence="1">
    <location>
        <begin position="815"/>
        <end position="832"/>
    </location>
</feature>
<feature type="transmembrane region" description="Helical" evidence="1">
    <location>
        <begin position="394"/>
        <end position="413"/>
    </location>
</feature>
<reference evidence="3" key="1">
    <citation type="submission" date="2007-04" db="EMBL/GenBank/DDBJ databases">
        <title>Annotation of Pediculus humanus corporis strain USDA.</title>
        <authorList>
            <person name="Kirkness E."/>
            <person name="Hannick L."/>
            <person name="Hass B."/>
            <person name="Bruggner R."/>
            <person name="Lawson D."/>
            <person name="Bidwell S."/>
            <person name="Joardar V."/>
            <person name="Caler E."/>
            <person name="Walenz B."/>
            <person name="Inman J."/>
            <person name="Schobel S."/>
            <person name="Galinsky K."/>
            <person name="Amedeo P."/>
            <person name="Strausberg R."/>
        </authorList>
    </citation>
    <scope>NUCLEOTIDE SEQUENCE</scope>
    <source>
        <strain evidence="3">USDA</strain>
    </source>
</reference>
<protein>
    <submittedName>
        <fullName evidence="3 4">Meckelin, putative</fullName>
    </submittedName>
</protein>
<dbReference type="GO" id="GO:0060271">
    <property type="term" value="P:cilium assembly"/>
    <property type="evidence" value="ECO:0007669"/>
    <property type="project" value="InterPro"/>
</dbReference>
<feature type="signal peptide" evidence="2">
    <location>
        <begin position="1"/>
        <end position="24"/>
    </location>
</feature>
<evidence type="ECO:0000313" key="4">
    <source>
        <dbReference type="EnsemblMetazoa" id="PHUM405200-PA"/>
    </source>
</evidence>
<dbReference type="Pfam" id="PF09773">
    <property type="entry name" value="Meckelin"/>
    <property type="match status" value="1"/>
</dbReference>
<reference evidence="3" key="2">
    <citation type="submission" date="2007-04" db="EMBL/GenBank/DDBJ databases">
        <title>The genome of the human body louse.</title>
        <authorList>
            <consortium name="The Human Body Louse Genome Consortium"/>
            <person name="Kirkness E."/>
            <person name="Walenz B."/>
            <person name="Hass B."/>
            <person name="Bruggner R."/>
            <person name="Strausberg R."/>
        </authorList>
    </citation>
    <scope>NUCLEOTIDE SEQUENCE</scope>
    <source>
        <strain evidence="3">USDA</strain>
    </source>
</reference>
<feature type="transmembrane region" description="Helical" evidence="1">
    <location>
        <begin position="556"/>
        <end position="576"/>
    </location>
</feature>
<accession>E0VRW1</accession>
<gene>
    <name evidence="4" type="primary">8234000</name>
    <name evidence="3" type="ORF">Phum_PHUM405200</name>
</gene>
<feature type="transmembrane region" description="Helical" evidence="1">
    <location>
        <begin position="425"/>
        <end position="458"/>
    </location>
</feature>
<dbReference type="InterPro" id="IPR019170">
    <property type="entry name" value="Meckelin"/>
</dbReference>
<dbReference type="PANTHER" id="PTHR21274:SF0">
    <property type="entry name" value="MECKELIN"/>
    <property type="match status" value="1"/>
</dbReference>
<dbReference type="Proteomes" id="UP000009046">
    <property type="component" value="Unassembled WGS sequence"/>
</dbReference>
<dbReference type="AlphaFoldDB" id="E0VRW1"/>
<dbReference type="OrthoDB" id="419138at2759"/>
<evidence type="ECO:0000313" key="5">
    <source>
        <dbReference type="Proteomes" id="UP000009046"/>
    </source>
</evidence>
<dbReference type="VEuPathDB" id="VectorBase:PHUM405200"/>
<dbReference type="EMBL" id="AAZO01004819">
    <property type="status" value="NOT_ANNOTATED_CDS"/>
    <property type="molecule type" value="Genomic_DNA"/>
</dbReference>
<dbReference type="EMBL" id="DS235562">
    <property type="protein sequence ID" value="EEB16117.1"/>
    <property type="molecule type" value="Genomic_DNA"/>
</dbReference>
<dbReference type="OMA" id="YITENKG"/>
<dbReference type="InParanoid" id="E0VRW1"/>
<dbReference type="PANTHER" id="PTHR21274">
    <property type="entry name" value="MECKELIN"/>
    <property type="match status" value="1"/>
</dbReference>
<organism>
    <name type="scientific">Pediculus humanus subsp. corporis</name>
    <name type="common">Body louse</name>
    <dbReference type="NCBI Taxonomy" id="121224"/>
    <lineage>
        <taxon>Eukaryota</taxon>
        <taxon>Metazoa</taxon>
        <taxon>Ecdysozoa</taxon>
        <taxon>Arthropoda</taxon>
        <taxon>Hexapoda</taxon>
        <taxon>Insecta</taxon>
        <taxon>Pterygota</taxon>
        <taxon>Neoptera</taxon>
        <taxon>Paraneoptera</taxon>
        <taxon>Psocodea</taxon>
        <taxon>Troctomorpha</taxon>
        <taxon>Phthiraptera</taxon>
        <taxon>Anoplura</taxon>
        <taxon>Pediculidae</taxon>
        <taxon>Pediculus</taxon>
    </lineage>
</organism>
<feature type="transmembrane region" description="Helical" evidence="1">
    <location>
        <begin position="478"/>
        <end position="497"/>
    </location>
</feature>
<dbReference type="EnsemblMetazoa" id="PHUM405200-RA">
    <property type="protein sequence ID" value="PHUM405200-PA"/>
    <property type="gene ID" value="PHUM405200"/>
</dbReference>
<keyword evidence="1" id="KW-0812">Transmembrane</keyword>
<dbReference type="KEGG" id="phu:Phum_PHUM405200"/>
<feature type="transmembrane region" description="Helical" evidence="1">
    <location>
        <begin position="838"/>
        <end position="856"/>
    </location>
</feature>
<dbReference type="RefSeq" id="XP_002428855.1">
    <property type="nucleotide sequence ID" value="XM_002428810.1"/>
</dbReference>
<dbReference type="GO" id="GO:0036038">
    <property type="term" value="C:MKS complex"/>
    <property type="evidence" value="ECO:0007669"/>
    <property type="project" value="InterPro"/>
</dbReference>
<evidence type="ECO:0000256" key="2">
    <source>
        <dbReference type="SAM" id="SignalP"/>
    </source>
</evidence>
<dbReference type="eggNOG" id="KOG4611">
    <property type="taxonomic scope" value="Eukaryota"/>
</dbReference>
<keyword evidence="5" id="KW-1185">Reference proteome</keyword>
<name>E0VRW1_PEDHC</name>
<keyword evidence="1" id="KW-1133">Transmembrane helix</keyword>
<dbReference type="CTD" id="8234000"/>